<sequence>MRRDKVAATLDRDKKENMDELAKEKLMSPSLGRINNPNPLRRKSKQNWRFMQKYYHKGAFFQSYTDVGTDDIYDRDFSAPTGDDKMNRTLLPKVMQLKHFGRIGMQDQMDPSSE</sequence>
<dbReference type="PANTHER" id="PTHR15327">
    <property type="entry name" value="MICROFIBRIL-ASSOCIATED PROTEIN"/>
    <property type="match status" value="1"/>
</dbReference>
<dbReference type="Proteomes" id="UP000554482">
    <property type="component" value="Unassembled WGS sequence"/>
</dbReference>
<reference evidence="2 3" key="1">
    <citation type="submission" date="2020-06" db="EMBL/GenBank/DDBJ databases">
        <title>Transcriptomic and genomic resources for Thalictrum thalictroides and T. hernandezii: Facilitating candidate gene discovery in an emerging model plant lineage.</title>
        <authorList>
            <person name="Arias T."/>
            <person name="Riano-Pachon D.M."/>
            <person name="Di Stilio V.S."/>
        </authorList>
    </citation>
    <scope>NUCLEOTIDE SEQUENCE [LARGE SCALE GENOMIC DNA]</scope>
    <source>
        <strain evidence="3">cv. WT478/WT964</strain>
        <tissue evidence="2">Leaves</tissue>
    </source>
</reference>
<evidence type="ECO:0000259" key="1">
    <source>
        <dbReference type="Pfam" id="PF06991"/>
    </source>
</evidence>
<dbReference type="InterPro" id="IPR033194">
    <property type="entry name" value="MFAP1"/>
</dbReference>
<protein>
    <submittedName>
        <fullName evidence="2">Microfibrillar-associated protein</fullName>
    </submittedName>
</protein>
<evidence type="ECO:0000313" key="3">
    <source>
        <dbReference type="Proteomes" id="UP000554482"/>
    </source>
</evidence>
<dbReference type="OrthoDB" id="1111734at2759"/>
<organism evidence="2 3">
    <name type="scientific">Thalictrum thalictroides</name>
    <name type="common">Rue-anemone</name>
    <name type="synonym">Anemone thalictroides</name>
    <dbReference type="NCBI Taxonomy" id="46969"/>
    <lineage>
        <taxon>Eukaryota</taxon>
        <taxon>Viridiplantae</taxon>
        <taxon>Streptophyta</taxon>
        <taxon>Embryophyta</taxon>
        <taxon>Tracheophyta</taxon>
        <taxon>Spermatophyta</taxon>
        <taxon>Magnoliopsida</taxon>
        <taxon>Ranunculales</taxon>
        <taxon>Ranunculaceae</taxon>
        <taxon>Thalictroideae</taxon>
        <taxon>Thalictrum</taxon>
    </lineage>
</organism>
<name>A0A7J6VHS6_THATH</name>
<proteinExistence type="predicted"/>
<accession>A0A7J6VHS6</accession>
<dbReference type="InterPro" id="IPR009730">
    <property type="entry name" value="MFAP1_C"/>
</dbReference>
<comment type="caution">
    <text evidence="2">The sequence shown here is derived from an EMBL/GenBank/DDBJ whole genome shotgun (WGS) entry which is preliminary data.</text>
</comment>
<gene>
    <name evidence="2" type="ORF">FRX31_026674</name>
</gene>
<dbReference type="EMBL" id="JABWDY010033029">
    <property type="protein sequence ID" value="KAF5183740.1"/>
    <property type="molecule type" value="Genomic_DNA"/>
</dbReference>
<keyword evidence="3" id="KW-1185">Reference proteome</keyword>
<dbReference type="AlphaFoldDB" id="A0A7J6VHS6"/>
<evidence type="ECO:0000313" key="2">
    <source>
        <dbReference type="EMBL" id="KAF5183740.1"/>
    </source>
</evidence>
<dbReference type="Pfam" id="PF06991">
    <property type="entry name" value="MFAP1"/>
    <property type="match status" value="1"/>
</dbReference>
<feature type="domain" description="Micro-fibrillar-associated protein 1 C-terminal" evidence="1">
    <location>
        <begin position="12"/>
        <end position="104"/>
    </location>
</feature>